<protein>
    <submittedName>
        <fullName evidence="3">Helix-turn-helix domain-containing protein</fullName>
    </submittedName>
</protein>
<dbReference type="Proteomes" id="UP000422837">
    <property type="component" value="Chromosome"/>
</dbReference>
<dbReference type="GO" id="GO:0003677">
    <property type="term" value="F:DNA binding"/>
    <property type="evidence" value="ECO:0007669"/>
    <property type="project" value="UniProtKB-KW"/>
</dbReference>
<sequence>MSENISGEFLKSLRKEKKMSQKKLADLAGISQSALVKYEKGTRKIPKDVDDTLSKILNVETLLKDEKDRVGLLINQLIAYRDMNKLLNKELATKVGTSEVSLSYVLNGKRKPSKEMQQKIAVFLSNDGKEILMDIKQDDGSFKLPIIDKIAMGKRIQEIRKNRGETLEKFGKNFTRPAGKNVVNRWEKGANIPDIERLMNVAYLGKVTVPYILYGETFSKMLKRGNTINQFEKLDSFRMGLRLRKIRRDYRLEREDFGNFFSPPITKWSMDKYENGKDIPNTDRIIQYAYIGKVSLEFLIYGVN</sequence>
<dbReference type="InterPro" id="IPR010982">
    <property type="entry name" value="Lambda_DNA-bd_dom_sf"/>
</dbReference>
<dbReference type="Gene3D" id="1.10.260.40">
    <property type="entry name" value="lambda repressor-like DNA-binding domains"/>
    <property type="match status" value="4"/>
</dbReference>
<dbReference type="RefSeq" id="WP_154694448.1">
    <property type="nucleotide sequence ID" value="NZ_CP046123.1"/>
</dbReference>
<dbReference type="SUPFAM" id="SSF47413">
    <property type="entry name" value="lambda repressor-like DNA-binding domains"/>
    <property type="match status" value="4"/>
</dbReference>
<evidence type="ECO:0000256" key="1">
    <source>
        <dbReference type="ARBA" id="ARBA00023125"/>
    </source>
</evidence>
<dbReference type="InterPro" id="IPR001387">
    <property type="entry name" value="Cro/C1-type_HTH"/>
</dbReference>
<feature type="domain" description="HTH cro/C1-type" evidence="2">
    <location>
        <begin position="10"/>
        <end position="63"/>
    </location>
</feature>
<organism evidence="3 4">
    <name type="scientific">Enterococcus casseliflavus</name>
    <name type="common">Enterococcus flavescens</name>
    <dbReference type="NCBI Taxonomy" id="37734"/>
    <lineage>
        <taxon>Bacteria</taxon>
        <taxon>Bacillati</taxon>
        <taxon>Bacillota</taxon>
        <taxon>Bacilli</taxon>
        <taxon>Lactobacillales</taxon>
        <taxon>Enterococcaceae</taxon>
        <taxon>Enterococcus</taxon>
    </lineage>
</organism>
<evidence type="ECO:0000313" key="4">
    <source>
        <dbReference type="Proteomes" id="UP000422837"/>
    </source>
</evidence>
<dbReference type="PANTHER" id="PTHR46558:SF11">
    <property type="entry name" value="HTH-TYPE TRANSCRIPTIONAL REGULATOR XRE"/>
    <property type="match status" value="1"/>
</dbReference>
<dbReference type="EMBL" id="CP046123">
    <property type="protein sequence ID" value="QGN29513.1"/>
    <property type="molecule type" value="Genomic_DNA"/>
</dbReference>
<evidence type="ECO:0000259" key="2">
    <source>
        <dbReference type="PROSITE" id="PS50943"/>
    </source>
</evidence>
<dbReference type="PROSITE" id="PS50943">
    <property type="entry name" value="HTH_CROC1"/>
    <property type="match status" value="2"/>
</dbReference>
<keyword evidence="1" id="KW-0238">DNA-binding</keyword>
<proteinExistence type="predicted"/>
<accession>A0ABD6Z3J8</accession>
<name>A0ABD6Z3J8_ENTCA</name>
<dbReference type="SMART" id="SM00530">
    <property type="entry name" value="HTH_XRE"/>
    <property type="match status" value="4"/>
</dbReference>
<feature type="domain" description="HTH cro/C1-type" evidence="2">
    <location>
        <begin position="77"/>
        <end position="131"/>
    </location>
</feature>
<dbReference type="CDD" id="cd00093">
    <property type="entry name" value="HTH_XRE"/>
    <property type="match status" value="3"/>
</dbReference>
<evidence type="ECO:0000313" key="3">
    <source>
        <dbReference type="EMBL" id="QGN29513.1"/>
    </source>
</evidence>
<dbReference type="PANTHER" id="PTHR46558">
    <property type="entry name" value="TRACRIPTIONAL REGULATORY PROTEIN-RELATED-RELATED"/>
    <property type="match status" value="1"/>
</dbReference>
<gene>
    <name evidence="3" type="ORF">GFU50_08300</name>
</gene>
<reference evidence="3 4" key="1">
    <citation type="submission" date="2019-11" db="EMBL/GenBank/DDBJ databases">
        <title>Detection and genome characteristic of a blood enterococcus casselifavus isolate from Zhengzhou,china.</title>
        <authorList>
            <person name="Wen P."/>
        </authorList>
    </citation>
    <scope>NUCLEOTIDE SEQUENCE [LARGE SCALE GENOMIC DNA]</scope>
    <source>
        <strain evidence="3 4">EC291</strain>
    </source>
</reference>
<dbReference type="AlphaFoldDB" id="A0ABD6Z3J8"/>
<dbReference type="Pfam" id="PF01381">
    <property type="entry name" value="HTH_3"/>
    <property type="match status" value="2"/>
</dbReference>